<gene>
    <name evidence="1" type="ORF">H0H26_08145</name>
</gene>
<dbReference type="RefSeq" id="WP_034098263.1">
    <property type="nucleotide sequence ID" value="NZ_BCNG01000017.1"/>
</dbReference>
<accession>A0A076NSW7</accession>
<evidence type="ECO:0000313" key="1">
    <source>
        <dbReference type="EMBL" id="QRE02882.1"/>
    </source>
</evidence>
<organism evidence="1 2">
    <name type="scientific">Flavobacterium psychrophilum</name>
    <dbReference type="NCBI Taxonomy" id="96345"/>
    <lineage>
        <taxon>Bacteria</taxon>
        <taxon>Pseudomonadati</taxon>
        <taxon>Bacteroidota</taxon>
        <taxon>Flavobacteriia</taxon>
        <taxon>Flavobacteriales</taxon>
        <taxon>Flavobacteriaceae</taxon>
        <taxon>Flavobacterium</taxon>
    </lineage>
</organism>
<proteinExistence type="predicted"/>
<sequence length="86" mass="9870">MEKKLYAILLATISITTYACPMCEKQQPKVLRGITHGAGPESNLDYVIVWTMVITVLITLFFALKYLIKPKENQTNHIKRTIINFE</sequence>
<dbReference type="Proteomes" id="UP000596329">
    <property type="component" value="Chromosome"/>
</dbReference>
<evidence type="ECO:0000313" key="2">
    <source>
        <dbReference type="Proteomes" id="UP000596329"/>
    </source>
</evidence>
<dbReference type="PROSITE" id="PS51257">
    <property type="entry name" value="PROKAR_LIPOPROTEIN"/>
    <property type="match status" value="1"/>
</dbReference>
<dbReference type="KEGG" id="fpc:FPSM_01319"/>
<reference evidence="1 2" key="1">
    <citation type="submission" date="2020-07" db="EMBL/GenBank/DDBJ databases">
        <title>Genomic characterization of Flavobacterium psychrophilum strains.</title>
        <authorList>
            <person name="Castillo D."/>
            <person name="Jorgensen J."/>
            <person name="Middelboe M."/>
        </authorList>
    </citation>
    <scope>NUCLEOTIDE SEQUENCE [LARGE SCALE GENOMIC DNA]</scope>
    <source>
        <strain evidence="1 2">FPS-R7</strain>
    </source>
</reference>
<dbReference type="AlphaFoldDB" id="A0A076NSW7"/>
<dbReference type="EMBL" id="CP059075">
    <property type="protein sequence ID" value="QRE02882.1"/>
    <property type="molecule type" value="Genomic_DNA"/>
</dbReference>
<name>A0A076NSW7_FLAPS</name>
<protein>
    <submittedName>
        <fullName evidence="1">Uncharacterized protein</fullName>
    </submittedName>
</protein>